<keyword evidence="1" id="KW-0472">Membrane</keyword>
<sequence>MRYCPNCGEEVEKGQLYCSNCGTMLNETHTQNSRRNRKQNTGKAWIIIAAVLVALITAAIAIYFLFTFLKNPSDTSRNNTNHYENTIGKVDVLSKEFSENFMNQDNTGGYKGFELGMSPQEIKHKFGNEDGTVELGIGKVHKYGDMGVYYGSDNTVSSVYVLPDNVTVDEFKKVHGEPTKQTDEQMIYDDNPDNGFTIFINHKDGKIQSVENTFQMDTSSLDQIKSSNNSAQNLNEKFTRDVLNYSDGISKIMNTAFSAVDYTDQPESLAEARSMTDSWDGLLNDIENQADTDEEQKIVEQLQGFKNERNEILDDIEQFVDNHDSEAWHNAQKKNVSLDEELKAFFDEFPN</sequence>
<dbReference type="OrthoDB" id="2295785at2"/>
<dbReference type="InterPro" id="IPR026870">
    <property type="entry name" value="Zinc_ribbon_dom"/>
</dbReference>
<dbReference type="RefSeq" id="WP_047132038.1">
    <property type="nucleotide sequence ID" value="NZ_CP015114.1"/>
</dbReference>
<dbReference type="EMBL" id="CP068073">
    <property type="protein sequence ID" value="QQS82307.1"/>
    <property type="molecule type" value="Genomic_DNA"/>
</dbReference>
<evidence type="ECO:0000256" key="1">
    <source>
        <dbReference type="SAM" id="Phobius"/>
    </source>
</evidence>
<evidence type="ECO:0000259" key="2">
    <source>
        <dbReference type="Pfam" id="PF13240"/>
    </source>
</evidence>
<evidence type="ECO:0000313" key="3">
    <source>
        <dbReference type="EMBL" id="QQS82307.1"/>
    </source>
</evidence>
<evidence type="ECO:0000313" key="6">
    <source>
        <dbReference type="Proteomes" id="UP000595942"/>
    </source>
</evidence>
<evidence type="ECO:0000313" key="4">
    <source>
        <dbReference type="EMBL" id="RZI02418.1"/>
    </source>
</evidence>
<dbReference type="Pfam" id="PF13240">
    <property type="entry name" value="Zn_Ribbon_1"/>
    <property type="match status" value="1"/>
</dbReference>
<keyword evidence="6" id="KW-1185">Reference proteome</keyword>
<accession>A0A143PDR7</accession>
<keyword evidence="1" id="KW-1133">Transmembrane helix</keyword>
<gene>
    <name evidence="4" type="ORF">EIG99_06255</name>
    <name evidence="3" type="ORF">I6J05_10385</name>
</gene>
<dbReference type="EMBL" id="RQTE01000102">
    <property type="protein sequence ID" value="RZI02418.1"/>
    <property type="molecule type" value="Genomic_DNA"/>
</dbReference>
<reference evidence="4 5" key="1">
    <citation type="submission" date="2018-11" db="EMBL/GenBank/DDBJ databases">
        <title>Genomic profiling of Staphylococcus species from a Poultry farm system in KwaZulu-Natal, South Africa.</title>
        <authorList>
            <person name="Amoako D.G."/>
            <person name="Somboro A.M."/>
            <person name="Abia A.L.K."/>
            <person name="Bester L.A."/>
            <person name="Essack S.Y."/>
        </authorList>
    </citation>
    <scope>NUCLEOTIDE SEQUENCE [LARGE SCALE GENOMIC DNA]</scope>
    <source>
        <strain evidence="4 5">SA11</strain>
    </source>
</reference>
<proteinExistence type="predicted"/>
<feature type="domain" description="Zinc-ribbon" evidence="2">
    <location>
        <begin position="3"/>
        <end position="25"/>
    </location>
</feature>
<dbReference type="KEGG" id="scv:A4G25_08140"/>
<keyword evidence="1" id="KW-0812">Transmembrane</keyword>
<evidence type="ECO:0000313" key="5">
    <source>
        <dbReference type="Proteomes" id="UP000293854"/>
    </source>
</evidence>
<dbReference type="GeneID" id="93725322"/>
<dbReference type="Proteomes" id="UP000595942">
    <property type="component" value="Chromosome"/>
</dbReference>
<dbReference type="Proteomes" id="UP000293854">
    <property type="component" value="Unassembled WGS sequence"/>
</dbReference>
<dbReference type="AlphaFoldDB" id="A0A143PDR7"/>
<reference evidence="3 6" key="2">
    <citation type="submission" date="2021-01" db="EMBL/GenBank/DDBJ databases">
        <title>FDA dAtabase for Regulatory Grade micrObial Sequences (FDA-ARGOS): Supporting development and validation of Infectious Disease Dx tests.</title>
        <authorList>
            <person name="Sproer C."/>
            <person name="Gronow S."/>
            <person name="Severitt S."/>
            <person name="Schroder I."/>
            <person name="Tallon L."/>
            <person name="Sadzewicz L."/>
            <person name="Zhao X."/>
            <person name="Boylan J."/>
            <person name="Ott S."/>
            <person name="Bowen H."/>
            <person name="Vavikolanu K."/>
            <person name="Mehta A."/>
            <person name="Aluvathingal J."/>
            <person name="Nadendla S."/>
            <person name="Lowell S."/>
            <person name="Myers T."/>
            <person name="Yan Y."/>
            <person name="Sichtig H."/>
        </authorList>
    </citation>
    <scope>NUCLEOTIDE SEQUENCE [LARGE SCALE GENOMIC DNA]</scope>
    <source>
        <strain evidence="3 6">FDAARGOS_1148</strain>
    </source>
</reference>
<name>A0A143PDR7_9STAP</name>
<organism evidence="4 5">
    <name type="scientific">Staphylococcus condimenti</name>
    <dbReference type="NCBI Taxonomy" id="70255"/>
    <lineage>
        <taxon>Bacteria</taxon>
        <taxon>Bacillati</taxon>
        <taxon>Bacillota</taxon>
        <taxon>Bacilli</taxon>
        <taxon>Bacillales</taxon>
        <taxon>Staphylococcaceae</taxon>
        <taxon>Staphylococcus</taxon>
    </lineage>
</organism>
<protein>
    <submittedName>
        <fullName evidence="3 4">Zinc-ribbon domain-containing protein</fullName>
    </submittedName>
</protein>
<feature type="transmembrane region" description="Helical" evidence="1">
    <location>
        <begin position="44"/>
        <end position="66"/>
    </location>
</feature>